<gene>
    <name evidence="3" type="ORF">NAEGRDRAFT_52163</name>
</gene>
<dbReference type="Proteomes" id="UP000006671">
    <property type="component" value="Unassembled WGS sequence"/>
</dbReference>
<keyword evidence="4" id="KW-1185">Reference proteome</keyword>
<evidence type="ECO:0000313" key="3">
    <source>
        <dbReference type="EMBL" id="EFC39759.1"/>
    </source>
</evidence>
<feature type="compositionally biased region" description="Polar residues" evidence="2">
    <location>
        <begin position="1"/>
        <end position="12"/>
    </location>
</feature>
<dbReference type="InParanoid" id="D2VTP0"/>
<dbReference type="RefSeq" id="XP_002672503.1">
    <property type="nucleotide sequence ID" value="XM_002672457.1"/>
</dbReference>
<sequence>MESTGIHQQYHSCASDAGQSSSSSPNNNPTTVKSPFAVATMVANGSPTSDIRKRAVSLADTFERNAFACLDNFQGRITKYLSDNEKVKYLMKSDVEHVKKEMKQKDEEIEKIKMENLVLRTRIEEMQIRLTENERNLSSVKYENDSTVKKNVKLECKIEELDHSMTEMIKMKDSVIHSLTDQFSILCKELTEREGSIMELYKKQLLENQQLDVKSQQLQNKVKQNLKELAKLTNLVSQLQMESVKSKKEYESSIQKLREEYKNQLGKVSEMQQSFLPQHYVDTDDDLTKQKVFYETQIISLKKELKQLQDRYETQRKLSNESNETLLRTLSDRNGEISKLKSVVISLNDQLAELKSQLAESRQLKKTGSATHLQIIIPPSPTMPVALSPTGALAAANSPPVKNTELFYKLHM</sequence>
<feature type="coiled-coil region" evidence="1">
    <location>
        <begin position="95"/>
        <end position="129"/>
    </location>
</feature>
<dbReference type="EMBL" id="GG738897">
    <property type="protein sequence ID" value="EFC39759.1"/>
    <property type="molecule type" value="Genomic_DNA"/>
</dbReference>
<proteinExistence type="predicted"/>
<feature type="compositionally biased region" description="Low complexity" evidence="2">
    <location>
        <begin position="20"/>
        <end position="29"/>
    </location>
</feature>
<evidence type="ECO:0000256" key="2">
    <source>
        <dbReference type="SAM" id="MobiDB-lite"/>
    </source>
</evidence>
<dbReference type="AlphaFoldDB" id="D2VTP0"/>
<dbReference type="KEGG" id="ngr:NAEGRDRAFT_52163"/>
<keyword evidence="1" id="KW-0175">Coiled coil</keyword>
<protein>
    <submittedName>
        <fullName evidence="3">Predicted protein</fullName>
    </submittedName>
</protein>
<reference evidence="3 4" key="1">
    <citation type="journal article" date="2010" name="Cell">
        <title>The genome of Naegleria gruberi illuminates early eukaryotic versatility.</title>
        <authorList>
            <person name="Fritz-Laylin L.K."/>
            <person name="Prochnik S.E."/>
            <person name="Ginger M.L."/>
            <person name="Dacks J.B."/>
            <person name="Carpenter M.L."/>
            <person name="Field M.C."/>
            <person name="Kuo A."/>
            <person name="Paredez A."/>
            <person name="Chapman J."/>
            <person name="Pham J."/>
            <person name="Shu S."/>
            <person name="Neupane R."/>
            <person name="Cipriano M."/>
            <person name="Mancuso J."/>
            <person name="Tu H."/>
            <person name="Salamov A."/>
            <person name="Lindquist E."/>
            <person name="Shapiro H."/>
            <person name="Lucas S."/>
            <person name="Grigoriev I.V."/>
            <person name="Cande W.Z."/>
            <person name="Fulton C."/>
            <person name="Rokhsar D.S."/>
            <person name="Dawson S.C."/>
        </authorList>
    </citation>
    <scope>NUCLEOTIDE SEQUENCE [LARGE SCALE GENOMIC DNA]</scope>
    <source>
        <strain evidence="3 4">NEG-M</strain>
    </source>
</reference>
<feature type="region of interest" description="Disordered" evidence="2">
    <location>
        <begin position="1"/>
        <end position="33"/>
    </location>
</feature>
<feature type="coiled-coil region" evidence="1">
    <location>
        <begin position="201"/>
        <end position="364"/>
    </location>
</feature>
<organism evidence="4">
    <name type="scientific">Naegleria gruberi</name>
    <name type="common">Amoeba</name>
    <dbReference type="NCBI Taxonomy" id="5762"/>
    <lineage>
        <taxon>Eukaryota</taxon>
        <taxon>Discoba</taxon>
        <taxon>Heterolobosea</taxon>
        <taxon>Tetramitia</taxon>
        <taxon>Eutetramitia</taxon>
        <taxon>Vahlkampfiidae</taxon>
        <taxon>Naegleria</taxon>
    </lineage>
</organism>
<name>D2VTP0_NAEGR</name>
<evidence type="ECO:0000313" key="4">
    <source>
        <dbReference type="Proteomes" id="UP000006671"/>
    </source>
</evidence>
<evidence type="ECO:0000256" key="1">
    <source>
        <dbReference type="SAM" id="Coils"/>
    </source>
</evidence>
<dbReference type="VEuPathDB" id="AmoebaDB:NAEGRDRAFT_52163"/>
<dbReference type="GeneID" id="8858523"/>
<accession>D2VTP0</accession>